<name>A0A1I6JAA0_9GAMM</name>
<protein>
    <submittedName>
        <fullName evidence="4">CBS domain-containing protein</fullName>
    </submittedName>
</protein>
<dbReference type="STRING" id="650891.SAMN05216203_2831"/>
<gene>
    <name evidence="4" type="ORF">SAMN05216203_2831</name>
</gene>
<keyword evidence="5" id="KW-1185">Reference proteome</keyword>
<dbReference type="InterPro" id="IPR046342">
    <property type="entry name" value="CBS_dom_sf"/>
</dbReference>
<evidence type="ECO:0000313" key="5">
    <source>
        <dbReference type="Proteomes" id="UP000198644"/>
    </source>
</evidence>
<dbReference type="AlphaFoldDB" id="A0A1I6JAA0"/>
<dbReference type="SMART" id="SM00116">
    <property type="entry name" value="CBS"/>
    <property type="match status" value="2"/>
</dbReference>
<proteinExistence type="predicted"/>
<dbReference type="PROSITE" id="PS51371">
    <property type="entry name" value="CBS"/>
    <property type="match status" value="2"/>
</dbReference>
<evidence type="ECO:0000313" key="4">
    <source>
        <dbReference type="EMBL" id="SFR75935.1"/>
    </source>
</evidence>
<evidence type="ECO:0000256" key="2">
    <source>
        <dbReference type="PROSITE-ProRule" id="PRU00703"/>
    </source>
</evidence>
<dbReference type="EMBL" id="FOYW01000002">
    <property type="protein sequence ID" value="SFR75935.1"/>
    <property type="molecule type" value="Genomic_DNA"/>
</dbReference>
<reference evidence="4 5" key="1">
    <citation type="submission" date="2016-10" db="EMBL/GenBank/DDBJ databases">
        <authorList>
            <person name="de Groot N.N."/>
        </authorList>
    </citation>
    <scope>NUCLEOTIDE SEQUENCE [LARGE SCALE GENOMIC DNA]</scope>
    <source>
        <strain evidence="4 5">CGMCC 1.9167</strain>
    </source>
</reference>
<sequence length="140" mass="15811">MQVKDVMTKQPQYLDSDVSIREVARAMSERNTGFEPLVKDNKVTGVVTDRDIALRAFAERKNLDDKASTIATEKVLYTYEDEDVENVIQNMADQNVQRLLVLNNPDNKDLSGIVTVGDIADHCQDDAMAKKLVNCARHYH</sequence>
<keyword evidence="2" id="KW-0129">CBS domain</keyword>
<keyword evidence="1" id="KW-0677">Repeat</keyword>
<feature type="domain" description="CBS" evidence="3">
    <location>
        <begin position="7"/>
        <end position="62"/>
    </location>
</feature>
<organism evidence="4 5">
    <name type="scientific">Marinobacter daqiaonensis</name>
    <dbReference type="NCBI Taxonomy" id="650891"/>
    <lineage>
        <taxon>Bacteria</taxon>
        <taxon>Pseudomonadati</taxon>
        <taxon>Pseudomonadota</taxon>
        <taxon>Gammaproteobacteria</taxon>
        <taxon>Pseudomonadales</taxon>
        <taxon>Marinobacteraceae</taxon>
        <taxon>Marinobacter</taxon>
    </lineage>
</organism>
<dbReference type="InterPro" id="IPR000644">
    <property type="entry name" value="CBS_dom"/>
</dbReference>
<dbReference type="OrthoDB" id="9794094at2"/>
<dbReference type="PANTHER" id="PTHR48108:SF34">
    <property type="entry name" value="CBS DOMAIN-CONTAINING PROTEIN YHCV"/>
    <property type="match status" value="1"/>
</dbReference>
<dbReference type="RefSeq" id="WP_092014401.1">
    <property type="nucleotide sequence ID" value="NZ_FOYW01000002.1"/>
</dbReference>
<accession>A0A1I6JAA0</accession>
<dbReference type="Proteomes" id="UP000198644">
    <property type="component" value="Unassembled WGS sequence"/>
</dbReference>
<dbReference type="Pfam" id="PF00571">
    <property type="entry name" value="CBS"/>
    <property type="match status" value="2"/>
</dbReference>
<feature type="domain" description="CBS" evidence="3">
    <location>
        <begin position="71"/>
        <end position="130"/>
    </location>
</feature>
<dbReference type="PANTHER" id="PTHR48108">
    <property type="entry name" value="CBS DOMAIN-CONTAINING PROTEIN CBSX2, CHLOROPLASTIC"/>
    <property type="match status" value="1"/>
</dbReference>
<dbReference type="Gene3D" id="3.10.580.10">
    <property type="entry name" value="CBS-domain"/>
    <property type="match status" value="1"/>
</dbReference>
<dbReference type="SUPFAM" id="SSF54631">
    <property type="entry name" value="CBS-domain pair"/>
    <property type="match status" value="1"/>
</dbReference>
<evidence type="ECO:0000256" key="1">
    <source>
        <dbReference type="ARBA" id="ARBA00022737"/>
    </source>
</evidence>
<dbReference type="InterPro" id="IPR051462">
    <property type="entry name" value="CBS_domain-containing"/>
</dbReference>
<evidence type="ECO:0000259" key="3">
    <source>
        <dbReference type="PROSITE" id="PS51371"/>
    </source>
</evidence>